<keyword evidence="7" id="KW-0238">DNA-binding</keyword>
<dbReference type="Pfam" id="PF05190">
    <property type="entry name" value="MutS_IV"/>
    <property type="match status" value="1"/>
</dbReference>
<evidence type="ECO:0000256" key="5">
    <source>
        <dbReference type="ARBA" id="ARBA00022840"/>
    </source>
</evidence>
<dbReference type="Gene3D" id="1.10.1420.10">
    <property type="match status" value="2"/>
</dbReference>
<dbReference type="GO" id="GO:0032301">
    <property type="term" value="C:MutSalpha complex"/>
    <property type="evidence" value="ECO:0007669"/>
    <property type="project" value="TreeGrafter"/>
</dbReference>
<dbReference type="SMART" id="SM00534">
    <property type="entry name" value="MUTSac"/>
    <property type="match status" value="1"/>
</dbReference>
<dbReference type="Pfam" id="PF05192">
    <property type="entry name" value="MutS_III"/>
    <property type="match status" value="1"/>
</dbReference>
<dbReference type="Pfam" id="PF13903">
    <property type="entry name" value="Claudin_2"/>
    <property type="match status" value="1"/>
</dbReference>
<keyword evidence="3" id="KW-0812">Transmembrane</keyword>
<dbReference type="InterPro" id="IPR000432">
    <property type="entry name" value="DNA_mismatch_repair_MutS_C"/>
</dbReference>
<dbReference type="Pfam" id="PF00488">
    <property type="entry name" value="MutS_V"/>
    <property type="match status" value="2"/>
</dbReference>
<evidence type="ECO:0000256" key="6">
    <source>
        <dbReference type="ARBA" id="ARBA00022989"/>
    </source>
</evidence>
<keyword evidence="5" id="KW-0067">ATP-binding</keyword>
<dbReference type="Gene3D" id="1.20.140.150">
    <property type="match status" value="1"/>
</dbReference>
<dbReference type="GO" id="GO:0030983">
    <property type="term" value="F:mismatched DNA binding"/>
    <property type="evidence" value="ECO:0007669"/>
    <property type="project" value="InterPro"/>
</dbReference>
<sequence length="964" mass="107098">MDRCKTQFGKRLLRRWLSAPLTNPVAINARLDALAQLMEKASDLVEIAKMLRTLPDLERALAKMHSLGLKGSSDDPNSRAIFYEDTIYSKKKVLDFIALLDGFKTADEIASLGKEVLSVSPGGLLHVILSPVEQGGKFPALGKLLHFFSGAFDREQAKREGRIVPAPGVDAEYDGAQADEAAVDQDATDYLREQARVFGCKVVFVGTAKNRYQLEVPETAARRASDDYHFTSQRKGFRRFVTTETKALLSRKEAAEERRAEALRDIARRIFKHFDQHVEGFRGVSRDAGCPSVHGGVQCGLRRMQTPDTLALDGTEDPDLLSCQPFLEIVNGRHPCLWSSSSHFIPNSTSLGGEARGLLLLTGANMGGKSTLMRQTGLLLILAQLGCYVPAESMRLTPADRVFCRLGASDALMKGESTFYVELSETSAILKHATPYSLVLIDELGGWVEGTDRGEGLSEILSASVDCPFCCPPIFVGRGTATFDGTAIASAVASELAEKGPLTIFSSHYHTLTEEFQNHPRMQLGHMACMVEDENEDPTQETITFLYQLEPGACPKSYGFNVARLAGLPDDLIRLGNSKAKEFERKSKAASCARLLLRADVMEEIGSLCVPSLPPCDNHTMPCSAITLSLGTIAGVVSVALLGIAFGTDNWMYIRVDRNKLKRLSEEANEIPRSDPEMKLDPLFYTRTKGLFRTCFPKMNASTAAEVHGQSAKRCCWNLATLGVALGWMRLEKEKKESQAAVLSDWKAKLMFSVTALGRRDKVSKDIYRSPVESYCVNIDYFIPDEGSEFTRFSEEKKATIHMGRSMIALFIVSFLFVFIAFWSGIVGCWRRSSGNVTATAILMLFVCLLSAGAMGLWHGVDYYEQKKLEEDGYPPSWPAALKESTYMRPDWSYFLAWIGVGFALFSSIFFFSAALNLRNERDRELGQKMQYLYPIYPQKQQYAYSYAYPGPYYPSSQYGQYNY</sequence>
<evidence type="ECO:0000256" key="8">
    <source>
        <dbReference type="ARBA" id="ARBA00023136"/>
    </source>
</evidence>
<dbReference type="AlphaFoldDB" id="A0A7R8W6I7"/>
<dbReference type="FunFam" id="1.10.1420.10:FF:000005">
    <property type="entry name" value="DNA mismatch repair protein"/>
    <property type="match status" value="1"/>
</dbReference>
<dbReference type="Gene3D" id="3.40.50.300">
    <property type="entry name" value="P-loop containing nucleotide triphosphate hydrolases"/>
    <property type="match status" value="2"/>
</dbReference>
<dbReference type="InterPro" id="IPR027417">
    <property type="entry name" value="P-loop_NTPase"/>
</dbReference>
<keyword evidence="8" id="KW-0472">Membrane</keyword>
<evidence type="ECO:0000256" key="3">
    <source>
        <dbReference type="ARBA" id="ARBA00022692"/>
    </source>
</evidence>
<dbReference type="OrthoDB" id="121051at2759"/>
<dbReference type="SUPFAM" id="SSF48334">
    <property type="entry name" value="DNA repair protein MutS, domain III"/>
    <property type="match status" value="1"/>
</dbReference>
<dbReference type="EMBL" id="OB660420">
    <property type="protein sequence ID" value="CAD7224690.1"/>
    <property type="molecule type" value="Genomic_DNA"/>
</dbReference>
<evidence type="ECO:0000256" key="4">
    <source>
        <dbReference type="ARBA" id="ARBA00022741"/>
    </source>
</evidence>
<comment type="subcellular location">
    <subcellularLocation>
        <location evidence="1">Membrane</location>
        <topology evidence="1">Multi-pass membrane protein</topology>
    </subcellularLocation>
</comment>
<dbReference type="InterPro" id="IPR007696">
    <property type="entry name" value="DNA_mismatch_repair_MutS_core"/>
</dbReference>
<comment type="similarity">
    <text evidence="2">Belongs to the DNA mismatch repair MutS family.</text>
</comment>
<dbReference type="SMART" id="SM00533">
    <property type="entry name" value="MUTSd"/>
    <property type="match status" value="1"/>
</dbReference>
<dbReference type="InterPro" id="IPR004031">
    <property type="entry name" value="PMP22/EMP/MP20/Claudin"/>
</dbReference>
<evidence type="ECO:0000256" key="2">
    <source>
        <dbReference type="ARBA" id="ARBA00006271"/>
    </source>
</evidence>
<dbReference type="SUPFAM" id="SSF52540">
    <property type="entry name" value="P-loop containing nucleoside triphosphate hydrolases"/>
    <property type="match status" value="2"/>
</dbReference>
<keyword evidence="4" id="KW-0547">Nucleotide-binding</keyword>
<evidence type="ECO:0000256" key="1">
    <source>
        <dbReference type="ARBA" id="ARBA00004141"/>
    </source>
</evidence>
<gene>
    <name evidence="9" type="ORF">CTOB1V02_LOCUS2645</name>
</gene>
<name>A0A7R8W6I7_9CRUS</name>
<protein>
    <submittedName>
        <fullName evidence="9">Uncharacterized protein</fullName>
    </submittedName>
</protein>
<reference evidence="9" key="1">
    <citation type="submission" date="2020-11" db="EMBL/GenBank/DDBJ databases">
        <authorList>
            <person name="Tran Van P."/>
        </authorList>
    </citation>
    <scope>NUCLEOTIDE SEQUENCE</scope>
</reference>
<dbReference type="GO" id="GO:0006298">
    <property type="term" value="P:mismatch repair"/>
    <property type="evidence" value="ECO:0007669"/>
    <property type="project" value="InterPro"/>
</dbReference>
<keyword evidence="6" id="KW-1133">Transmembrane helix</keyword>
<evidence type="ECO:0000256" key="7">
    <source>
        <dbReference type="ARBA" id="ARBA00023125"/>
    </source>
</evidence>
<dbReference type="InterPro" id="IPR036187">
    <property type="entry name" value="DNA_mismatch_repair_MutS_sf"/>
</dbReference>
<accession>A0A7R8W6I7</accession>
<evidence type="ECO:0000313" key="9">
    <source>
        <dbReference type="EMBL" id="CAD7224690.1"/>
    </source>
</evidence>
<organism evidence="9">
    <name type="scientific">Cyprideis torosa</name>
    <dbReference type="NCBI Taxonomy" id="163714"/>
    <lineage>
        <taxon>Eukaryota</taxon>
        <taxon>Metazoa</taxon>
        <taxon>Ecdysozoa</taxon>
        <taxon>Arthropoda</taxon>
        <taxon>Crustacea</taxon>
        <taxon>Oligostraca</taxon>
        <taxon>Ostracoda</taxon>
        <taxon>Podocopa</taxon>
        <taxon>Podocopida</taxon>
        <taxon>Cytherocopina</taxon>
        <taxon>Cytheroidea</taxon>
        <taxon>Cytherideidae</taxon>
        <taxon>Cyprideis</taxon>
    </lineage>
</organism>
<proteinExistence type="inferred from homology"/>
<dbReference type="GO" id="GO:0016020">
    <property type="term" value="C:membrane"/>
    <property type="evidence" value="ECO:0007669"/>
    <property type="project" value="UniProtKB-SubCell"/>
</dbReference>
<dbReference type="GO" id="GO:0140664">
    <property type="term" value="F:ATP-dependent DNA damage sensor activity"/>
    <property type="evidence" value="ECO:0007669"/>
    <property type="project" value="InterPro"/>
</dbReference>
<dbReference type="GO" id="GO:0005524">
    <property type="term" value="F:ATP binding"/>
    <property type="evidence" value="ECO:0007669"/>
    <property type="project" value="UniProtKB-KW"/>
</dbReference>
<dbReference type="PANTHER" id="PTHR11361:SF148">
    <property type="entry name" value="DNA MISMATCH REPAIR PROTEIN MSH6"/>
    <property type="match status" value="1"/>
</dbReference>
<dbReference type="PANTHER" id="PTHR11361">
    <property type="entry name" value="DNA MISMATCH REPAIR PROTEIN MUTS FAMILY MEMBER"/>
    <property type="match status" value="1"/>
</dbReference>
<dbReference type="InterPro" id="IPR007861">
    <property type="entry name" value="DNA_mismatch_repair_MutS_clamp"/>
</dbReference>
<dbReference type="InterPro" id="IPR045076">
    <property type="entry name" value="MutS"/>
</dbReference>